<proteinExistence type="inferred from homology"/>
<dbReference type="Pfam" id="PF05163">
    <property type="entry name" value="DinB"/>
    <property type="match status" value="1"/>
</dbReference>
<sequence length="96" mass="11180">MNIHTFELWARYHLWATHRLSISLHAVSDEDFLKDCGLFLKSILGTLNHLLVAEHELWFSRFSKGESPAIALNSVIETDRHRLLERLLQSAGQWQI</sequence>
<dbReference type="InterPro" id="IPR007837">
    <property type="entry name" value="DinB"/>
</dbReference>
<comment type="similarity">
    <text evidence="1">Belongs to the DinB family.</text>
</comment>
<evidence type="ECO:0000256" key="2">
    <source>
        <dbReference type="ARBA" id="ARBA00022723"/>
    </source>
</evidence>
<dbReference type="Gene3D" id="1.20.120.450">
    <property type="entry name" value="dinb family like domain"/>
    <property type="match status" value="1"/>
</dbReference>
<dbReference type="InterPro" id="IPR034660">
    <property type="entry name" value="DinB/YfiT-like"/>
</dbReference>
<accession>A0AAU7SWH1</accession>
<dbReference type="EMBL" id="CP157981">
    <property type="protein sequence ID" value="XBU15518.1"/>
    <property type="molecule type" value="Genomic_DNA"/>
</dbReference>
<evidence type="ECO:0000256" key="1">
    <source>
        <dbReference type="ARBA" id="ARBA00008635"/>
    </source>
</evidence>
<reference evidence="3" key="1">
    <citation type="submission" date="2024-06" db="EMBL/GenBank/DDBJ databases">
        <authorList>
            <person name="Song Z."/>
        </authorList>
    </citation>
    <scope>NUCLEOTIDE SEQUENCE</scope>
    <source>
        <strain evidence="3">A1-4-2</strain>
    </source>
</reference>
<protein>
    <submittedName>
        <fullName evidence="3">DinB family protein</fullName>
    </submittedName>
</protein>
<dbReference type="RefSeq" id="WP_320159618.1">
    <property type="nucleotide sequence ID" value="NZ_CP157981.1"/>
</dbReference>
<dbReference type="AlphaFoldDB" id="A0AAU7SWH1"/>
<dbReference type="SUPFAM" id="SSF109854">
    <property type="entry name" value="DinB/YfiT-like putative metalloenzymes"/>
    <property type="match status" value="1"/>
</dbReference>
<evidence type="ECO:0000313" key="3">
    <source>
        <dbReference type="EMBL" id="XBU15518.1"/>
    </source>
</evidence>
<name>A0AAU7SWH1_9GAMM</name>
<gene>
    <name evidence="3" type="ORF">ABJ384_13920</name>
</gene>
<keyword evidence="2" id="KW-0479">Metal-binding</keyword>
<organism evidence="3">
    <name type="scientific">Acinetobacter sp. A1-4-2</name>
    <dbReference type="NCBI Taxonomy" id="3156489"/>
    <lineage>
        <taxon>Bacteria</taxon>
        <taxon>Pseudomonadati</taxon>
        <taxon>Pseudomonadota</taxon>
        <taxon>Gammaproteobacteria</taxon>
        <taxon>Moraxellales</taxon>
        <taxon>Moraxellaceae</taxon>
        <taxon>Acinetobacter</taxon>
    </lineage>
</organism>
<dbReference type="GO" id="GO:0046872">
    <property type="term" value="F:metal ion binding"/>
    <property type="evidence" value="ECO:0007669"/>
    <property type="project" value="UniProtKB-KW"/>
</dbReference>